<reference evidence="1" key="1">
    <citation type="submission" date="2023-07" db="EMBL/GenBank/DDBJ databases">
        <title>Black Yeasts Isolated from many extreme environments.</title>
        <authorList>
            <person name="Coleine C."/>
            <person name="Stajich J.E."/>
            <person name="Selbmann L."/>
        </authorList>
    </citation>
    <scope>NUCLEOTIDE SEQUENCE</scope>
    <source>
        <strain evidence="1">CCFEE 5714</strain>
    </source>
</reference>
<dbReference type="EMBL" id="JAUTXU010000021">
    <property type="protein sequence ID" value="KAK3720591.1"/>
    <property type="molecule type" value="Genomic_DNA"/>
</dbReference>
<protein>
    <submittedName>
        <fullName evidence="1">Uncharacterized protein</fullName>
    </submittedName>
</protein>
<keyword evidence="2" id="KW-1185">Reference proteome</keyword>
<accession>A0ACC3NPK6</accession>
<proteinExistence type="predicted"/>
<dbReference type="Proteomes" id="UP001281147">
    <property type="component" value="Unassembled WGS sequence"/>
</dbReference>
<organism evidence="1 2">
    <name type="scientific">Vermiconidia calcicola</name>
    <dbReference type="NCBI Taxonomy" id="1690605"/>
    <lineage>
        <taxon>Eukaryota</taxon>
        <taxon>Fungi</taxon>
        <taxon>Dikarya</taxon>
        <taxon>Ascomycota</taxon>
        <taxon>Pezizomycotina</taxon>
        <taxon>Dothideomycetes</taxon>
        <taxon>Dothideomycetidae</taxon>
        <taxon>Mycosphaerellales</taxon>
        <taxon>Extremaceae</taxon>
        <taxon>Vermiconidia</taxon>
    </lineage>
</organism>
<comment type="caution">
    <text evidence="1">The sequence shown here is derived from an EMBL/GenBank/DDBJ whole genome shotgun (WGS) entry which is preliminary data.</text>
</comment>
<name>A0ACC3NPK6_9PEZI</name>
<sequence>MKLFGTIITIFALLVLLTTPAEGRKDWRRKCSKKSAAVVNAISHYCTQAGRKSMVPTEWTKTGRSSSRNDPAYASVANIHIAGNCEPKQDVCSWE</sequence>
<gene>
    <name evidence="1" type="ORF">LTR37_003640</name>
</gene>
<evidence type="ECO:0000313" key="1">
    <source>
        <dbReference type="EMBL" id="KAK3720591.1"/>
    </source>
</evidence>
<evidence type="ECO:0000313" key="2">
    <source>
        <dbReference type="Proteomes" id="UP001281147"/>
    </source>
</evidence>